<evidence type="ECO:0000313" key="1">
    <source>
        <dbReference type="EMBL" id="KAK8562454.1"/>
    </source>
</evidence>
<accession>A0ABR2EKC9</accession>
<name>A0ABR2EKC9_9ROSI</name>
<organism evidence="1 2">
    <name type="scientific">Hibiscus sabdariffa</name>
    <name type="common">roselle</name>
    <dbReference type="NCBI Taxonomy" id="183260"/>
    <lineage>
        <taxon>Eukaryota</taxon>
        <taxon>Viridiplantae</taxon>
        <taxon>Streptophyta</taxon>
        <taxon>Embryophyta</taxon>
        <taxon>Tracheophyta</taxon>
        <taxon>Spermatophyta</taxon>
        <taxon>Magnoliopsida</taxon>
        <taxon>eudicotyledons</taxon>
        <taxon>Gunneridae</taxon>
        <taxon>Pentapetalae</taxon>
        <taxon>rosids</taxon>
        <taxon>malvids</taxon>
        <taxon>Malvales</taxon>
        <taxon>Malvaceae</taxon>
        <taxon>Malvoideae</taxon>
        <taxon>Hibiscus</taxon>
    </lineage>
</organism>
<comment type="caution">
    <text evidence="1">The sequence shown here is derived from an EMBL/GenBank/DDBJ whole genome shotgun (WGS) entry which is preliminary data.</text>
</comment>
<sequence>MPGFDTLIEDESFSILEANWATKEGDGSRFAVLEIVHEVEDVSVHVPTTISMPNTDVALNPITTIKAKGTLLVRVESNAHRRAHLGQVTGVGLTVNLHIVKSKDMDMGSDKCLETFLEDAGRNGSVRIASKDKVLLLRTYLNMNKHTAI</sequence>
<gene>
    <name evidence="1" type="ORF">V6N12_010532</name>
</gene>
<proteinExistence type="predicted"/>
<protein>
    <submittedName>
        <fullName evidence="1">Uncharacterized protein</fullName>
    </submittedName>
</protein>
<evidence type="ECO:0000313" key="2">
    <source>
        <dbReference type="Proteomes" id="UP001472677"/>
    </source>
</evidence>
<dbReference type="Proteomes" id="UP001472677">
    <property type="component" value="Unassembled WGS sequence"/>
</dbReference>
<reference evidence="1 2" key="1">
    <citation type="journal article" date="2024" name="G3 (Bethesda)">
        <title>Genome assembly of Hibiscus sabdariffa L. provides insights into metabolisms of medicinal natural products.</title>
        <authorList>
            <person name="Kim T."/>
        </authorList>
    </citation>
    <scope>NUCLEOTIDE SEQUENCE [LARGE SCALE GENOMIC DNA]</scope>
    <source>
        <strain evidence="1">TK-2024</strain>
        <tissue evidence="1">Old leaves</tissue>
    </source>
</reference>
<dbReference type="EMBL" id="JBBPBM010000012">
    <property type="protein sequence ID" value="KAK8562454.1"/>
    <property type="molecule type" value="Genomic_DNA"/>
</dbReference>
<keyword evidence="2" id="KW-1185">Reference proteome</keyword>